<dbReference type="KEGG" id="bcai:K788_0005745"/>
<protein>
    <submittedName>
        <fullName evidence="1">Uncharacterized protein</fullName>
    </submittedName>
</protein>
<evidence type="ECO:0000313" key="1">
    <source>
        <dbReference type="EMBL" id="ALL66595.1"/>
    </source>
</evidence>
<reference evidence="1 2" key="1">
    <citation type="journal article" date="2014" name="Genome Announc.">
        <title>Draft Genome Sequence of the Haloacid-Degrading Burkholderia caribensis Strain MBA4.</title>
        <authorList>
            <person name="Pan Y."/>
            <person name="Kong K.F."/>
            <person name="Tsang J.S."/>
        </authorList>
    </citation>
    <scope>NUCLEOTIDE SEQUENCE [LARGE SCALE GENOMIC DNA]</scope>
    <source>
        <strain evidence="1 2">MBA4</strain>
    </source>
</reference>
<evidence type="ECO:0000313" key="2">
    <source>
        <dbReference type="Proteomes" id="UP000019146"/>
    </source>
</evidence>
<organism evidence="1 2">
    <name type="scientific">Paraburkholderia caribensis MBA4</name>
    <dbReference type="NCBI Taxonomy" id="1323664"/>
    <lineage>
        <taxon>Bacteria</taxon>
        <taxon>Pseudomonadati</taxon>
        <taxon>Pseudomonadota</taxon>
        <taxon>Betaproteobacteria</taxon>
        <taxon>Burkholderiales</taxon>
        <taxon>Burkholderiaceae</taxon>
        <taxon>Paraburkholderia</taxon>
    </lineage>
</organism>
<gene>
    <name evidence="1" type="ORF">K788_0005745</name>
</gene>
<sequence>MKKVPLAWRAQFVAFTLFGARAPLRGAKIKTIKEQIHR</sequence>
<dbReference type="EMBL" id="CP012747">
    <property type="protein sequence ID" value="ALL66595.1"/>
    <property type="molecule type" value="Genomic_DNA"/>
</dbReference>
<name>A0A0P0RDY9_9BURK</name>
<proteinExistence type="predicted"/>
<dbReference type="AlphaFoldDB" id="A0A0P0RDY9"/>
<dbReference type="Proteomes" id="UP000019146">
    <property type="component" value="Chromosome 2"/>
</dbReference>
<accession>A0A0P0RDY9</accession>